<sequence length="77" mass="8504">MHIYVYDDRAPSDGRSCLSKIDNAWPVISRTNMAPTVGRWLGVELLINDTVAPERDTAHEPKTKPPVVASDRTSRAG</sequence>
<accession>A0A4C1UXM4</accession>
<feature type="region of interest" description="Disordered" evidence="1">
    <location>
        <begin position="52"/>
        <end position="77"/>
    </location>
</feature>
<organism evidence="2 3">
    <name type="scientific">Eumeta variegata</name>
    <name type="common">Bagworm moth</name>
    <name type="synonym">Eumeta japonica</name>
    <dbReference type="NCBI Taxonomy" id="151549"/>
    <lineage>
        <taxon>Eukaryota</taxon>
        <taxon>Metazoa</taxon>
        <taxon>Ecdysozoa</taxon>
        <taxon>Arthropoda</taxon>
        <taxon>Hexapoda</taxon>
        <taxon>Insecta</taxon>
        <taxon>Pterygota</taxon>
        <taxon>Neoptera</taxon>
        <taxon>Endopterygota</taxon>
        <taxon>Lepidoptera</taxon>
        <taxon>Glossata</taxon>
        <taxon>Ditrysia</taxon>
        <taxon>Tineoidea</taxon>
        <taxon>Psychidae</taxon>
        <taxon>Oiketicinae</taxon>
        <taxon>Eumeta</taxon>
    </lineage>
</organism>
<name>A0A4C1UXM4_EUMVA</name>
<evidence type="ECO:0000313" key="2">
    <source>
        <dbReference type="EMBL" id="GBP31029.1"/>
    </source>
</evidence>
<comment type="caution">
    <text evidence="2">The sequence shown here is derived from an EMBL/GenBank/DDBJ whole genome shotgun (WGS) entry which is preliminary data.</text>
</comment>
<protein>
    <submittedName>
        <fullName evidence="2">Uncharacterized protein</fullName>
    </submittedName>
</protein>
<dbReference type="AlphaFoldDB" id="A0A4C1UXM4"/>
<dbReference type="Proteomes" id="UP000299102">
    <property type="component" value="Unassembled WGS sequence"/>
</dbReference>
<reference evidence="2 3" key="1">
    <citation type="journal article" date="2019" name="Commun. Biol.">
        <title>The bagworm genome reveals a unique fibroin gene that provides high tensile strength.</title>
        <authorList>
            <person name="Kono N."/>
            <person name="Nakamura H."/>
            <person name="Ohtoshi R."/>
            <person name="Tomita M."/>
            <person name="Numata K."/>
            <person name="Arakawa K."/>
        </authorList>
    </citation>
    <scope>NUCLEOTIDE SEQUENCE [LARGE SCALE GENOMIC DNA]</scope>
</reference>
<evidence type="ECO:0000256" key="1">
    <source>
        <dbReference type="SAM" id="MobiDB-lite"/>
    </source>
</evidence>
<feature type="compositionally biased region" description="Basic and acidic residues" evidence="1">
    <location>
        <begin position="52"/>
        <end position="63"/>
    </location>
</feature>
<gene>
    <name evidence="2" type="ORF">EVAR_81929_1</name>
</gene>
<dbReference type="EMBL" id="BGZK01000240">
    <property type="protein sequence ID" value="GBP31029.1"/>
    <property type="molecule type" value="Genomic_DNA"/>
</dbReference>
<evidence type="ECO:0000313" key="3">
    <source>
        <dbReference type="Proteomes" id="UP000299102"/>
    </source>
</evidence>
<proteinExistence type="predicted"/>
<keyword evidence="3" id="KW-1185">Reference proteome</keyword>